<comment type="function">
    <text evidence="1">Component of the nexin-dynein regulatory complex (N-DRC), a key regulator of ciliary/flagellar motility which maintains the alignment and integrity of the distal axoneme and regulates microtubule sliding in motile axonemes.</text>
</comment>
<feature type="coiled-coil region" evidence="10">
    <location>
        <begin position="153"/>
        <end position="222"/>
    </location>
</feature>
<sequence length="378" mass="45589">MTETKFIDIDAKRLYNVIEIFEKKIINLSLINEEVLEKLNEKELKTMPQEFLIYFKDIIKLNKLYEHTQIEKIEEIEKTNDSGNENLSFFRDQELVVKIKKYCFALCKILKENDNLFQILNSSNDKDNHDFLKFLHIINDLKNIFFIKFQTTAEEKLKRIDNLEKLKEEEKKIQDQEKKLNDELESIRKESQYEIEELEDILRNKEKELDDLRKSSEENIKKLLNMIPINDASENLENINILFEKTKNVYENQIKTYQDQEISLVKKNKLLELDIKNYIDSIDKEINIMDNEIEKLNNELKENRIIENDLDTILMRKKAEDEENQILKELTEKRDRIIQKEENINNEAAIIIQSYIRAIKQRNLFSEYQKKKKRKKKN</sequence>
<dbReference type="Proteomes" id="UP000220158">
    <property type="component" value="Chromosome 9"/>
</dbReference>
<keyword evidence="5" id="KW-0963">Cytoplasm</keyword>
<dbReference type="PANTHER" id="PTHR31598:SF1">
    <property type="entry name" value="DYNEIN REGULATORY COMPLEX PROTEIN 10"/>
    <property type="match status" value="1"/>
</dbReference>
<reference evidence="11 12" key="1">
    <citation type="submission" date="2015-04" db="EMBL/GenBank/DDBJ databases">
        <authorList>
            <consortium name="Pathogen Informatics"/>
        </authorList>
    </citation>
    <scope>NUCLEOTIDE SEQUENCE [LARGE SCALE GENOMIC DNA]</scope>
    <source>
        <strain evidence="11 12">SGS1</strain>
    </source>
</reference>
<evidence type="ECO:0000256" key="6">
    <source>
        <dbReference type="ARBA" id="ARBA00022846"/>
    </source>
</evidence>
<evidence type="ECO:0000313" key="12">
    <source>
        <dbReference type="Proteomes" id="UP000220158"/>
    </source>
</evidence>
<dbReference type="PROSITE" id="PS50096">
    <property type="entry name" value="IQ"/>
    <property type="match status" value="1"/>
</dbReference>
<evidence type="ECO:0000256" key="1">
    <source>
        <dbReference type="ARBA" id="ARBA00003029"/>
    </source>
</evidence>
<evidence type="ECO:0000256" key="3">
    <source>
        <dbReference type="ARBA" id="ARBA00009071"/>
    </source>
</evidence>
<keyword evidence="10" id="KW-0175">Coiled coil</keyword>
<evidence type="ECO:0000256" key="9">
    <source>
        <dbReference type="ARBA" id="ARBA00023273"/>
    </source>
</evidence>
<dbReference type="RefSeq" id="XP_028532972.1">
    <property type="nucleotide sequence ID" value="XM_028676488.1"/>
</dbReference>
<evidence type="ECO:0000256" key="4">
    <source>
        <dbReference type="ARBA" id="ARBA00021752"/>
    </source>
</evidence>
<dbReference type="AlphaFoldDB" id="A0A1J1H4X8"/>
<dbReference type="KEGG" id="prel:PRELSG_0906400"/>
<dbReference type="EMBL" id="LN835304">
    <property type="protein sequence ID" value="CRG99967.1"/>
    <property type="molecule type" value="Genomic_DNA"/>
</dbReference>
<keyword evidence="12" id="KW-1185">Reference proteome</keyword>
<keyword evidence="6" id="KW-0282">Flagellum</keyword>
<dbReference type="PANTHER" id="PTHR31598">
    <property type="entry name" value="IQ DOMAIN-CONTAINING PROTEIN D"/>
    <property type="match status" value="1"/>
</dbReference>
<name>A0A1J1H4X8_PLARL</name>
<evidence type="ECO:0000256" key="5">
    <source>
        <dbReference type="ARBA" id="ARBA00022490"/>
    </source>
</evidence>
<evidence type="ECO:0000256" key="8">
    <source>
        <dbReference type="ARBA" id="ARBA00023212"/>
    </source>
</evidence>
<keyword evidence="8" id="KW-0206">Cytoskeleton</keyword>
<dbReference type="GeneID" id="39736076"/>
<keyword evidence="7" id="KW-0969">Cilium</keyword>
<feature type="coiled-coil region" evidence="10">
    <location>
        <begin position="279"/>
        <end position="347"/>
    </location>
</feature>
<protein>
    <recommendedName>
        <fullName evidence="4">Dynein regulatory complex protein 10</fullName>
    </recommendedName>
</protein>
<gene>
    <name evidence="11" type="ORF">PRELSG_0906400</name>
</gene>
<comment type="subcellular location">
    <subcellularLocation>
        <location evidence="2">Cytoplasm</location>
        <location evidence="2">Cytoskeleton</location>
        <location evidence="2">Flagellum axoneme</location>
    </subcellularLocation>
</comment>
<dbReference type="InterPro" id="IPR042815">
    <property type="entry name" value="DRC10"/>
</dbReference>
<accession>A0A1J1H4X8</accession>
<evidence type="ECO:0000313" key="11">
    <source>
        <dbReference type="EMBL" id="CRG99967.1"/>
    </source>
</evidence>
<organism evidence="11 12">
    <name type="scientific">Plasmodium relictum</name>
    <dbReference type="NCBI Taxonomy" id="85471"/>
    <lineage>
        <taxon>Eukaryota</taxon>
        <taxon>Sar</taxon>
        <taxon>Alveolata</taxon>
        <taxon>Apicomplexa</taxon>
        <taxon>Aconoidasida</taxon>
        <taxon>Haemosporida</taxon>
        <taxon>Plasmodiidae</taxon>
        <taxon>Plasmodium</taxon>
        <taxon>Plasmodium (Haemamoeba)</taxon>
    </lineage>
</organism>
<comment type="similarity">
    <text evidence="3">Belongs to the DRC10 family.</text>
</comment>
<dbReference type="OrthoDB" id="371510at2759"/>
<keyword evidence="9" id="KW-0966">Cell projection</keyword>
<proteinExistence type="inferred from homology"/>
<evidence type="ECO:0000256" key="2">
    <source>
        <dbReference type="ARBA" id="ARBA00004611"/>
    </source>
</evidence>
<evidence type="ECO:0000256" key="7">
    <source>
        <dbReference type="ARBA" id="ARBA00023069"/>
    </source>
</evidence>
<dbReference type="VEuPathDB" id="PlasmoDB:PRELSG_0906400"/>
<evidence type="ECO:0000256" key="10">
    <source>
        <dbReference type="SAM" id="Coils"/>
    </source>
</evidence>